<dbReference type="PANTHER" id="PTHR33993:SF14">
    <property type="entry name" value="GB|AAF24581.1"/>
    <property type="match status" value="1"/>
</dbReference>
<dbReference type="InterPro" id="IPR029068">
    <property type="entry name" value="Glyas_Bleomycin-R_OHBP_Dase"/>
</dbReference>
<keyword evidence="1" id="KW-0732">Signal</keyword>
<dbReference type="EMBL" id="JABXXV010000002">
    <property type="protein sequence ID" value="NVN46171.1"/>
    <property type="molecule type" value="Genomic_DNA"/>
</dbReference>
<feature type="signal peptide" evidence="1">
    <location>
        <begin position="1"/>
        <end position="29"/>
    </location>
</feature>
<sequence length="336" mass="36148">MSMRHVSRVFWLSVLCSTSLLTAVPAALAQPMLVPLPPAPENYTPEHVPSATVAPAAPGAFDALTVPATHRLLPGKIVFSMLVTPDLARAERFYGGLFGWGFRPVGDGRTPRVEITLGTQPVGMMVAHKLDDPKRDVPFWMPFLSTSDTATVARVTKQHGGKTIFGPKPIAGLGQAVIVSDPQHGLYAALSAQSGDPADHDTDPTLNGWSWATLLSPDPRAAAGYYQLLFNYRIVASPEADSPQHYMLTAQDKERASINTLPPGIEPRDRARWVQFVEVNDSASLADRAQKLGGRVIVPTHVDRDGAQIAVLADPDGAVFGVIETQKDMLEGALPR</sequence>
<dbReference type="Proteomes" id="UP001516351">
    <property type="component" value="Unassembled WGS sequence"/>
</dbReference>
<reference evidence="3 4" key="1">
    <citation type="submission" date="2020-06" db="EMBL/GenBank/DDBJ databases">
        <title>Synonyms of Asaia species.</title>
        <authorList>
            <person name="Sombolestani A."/>
        </authorList>
    </citation>
    <scope>NUCLEOTIDE SEQUENCE [LARGE SCALE GENOMIC DNA]</scope>
    <source>
        <strain evidence="3 4">LMG 27047</strain>
    </source>
</reference>
<protein>
    <recommendedName>
        <fullName evidence="2">VOC domain-containing protein</fullName>
    </recommendedName>
</protein>
<organism evidence="3 4">
    <name type="scientific">Asaia spathodeae</name>
    <dbReference type="NCBI Taxonomy" id="657016"/>
    <lineage>
        <taxon>Bacteria</taxon>
        <taxon>Pseudomonadati</taxon>
        <taxon>Pseudomonadota</taxon>
        <taxon>Alphaproteobacteria</taxon>
        <taxon>Acetobacterales</taxon>
        <taxon>Acetobacteraceae</taxon>
        <taxon>Asaia</taxon>
    </lineage>
</organism>
<dbReference type="Gene3D" id="3.10.180.10">
    <property type="entry name" value="2,3-Dihydroxybiphenyl 1,2-Dioxygenase, domain 1"/>
    <property type="match status" value="2"/>
</dbReference>
<dbReference type="InterPro" id="IPR052164">
    <property type="entry name" value="Anthracycline_SecMetBiosynth"/>
</dbReference>
<name>A0ABX2P2T1_9PROT</name>
<feature type="domain" description="VOC" evidence="2">
    <location>
        <begin position="208"/>
        <end position="325"/>
    </location>
</feature>
<evidence type="ECO:0000313" key="4">
    <source>
        <dbReference type="Proteomes" id="UP001516351"/>
    </source>
</evidence>
<dbReference type="PROSITE" id="PS51819">
    <property type="entry name" value="VOC"/>
    <property type="match status" value="1"/>
</dbReference>
<keyword evidence="4" id="KW-1185">Reference proteome</keyword>
<comment type="caution">
    <text evidence="3">The sequence shown here is derived from an EMBL/GenBank/DDBJ whole genome shotgun (WGS) entry which is preliminary data.</text>
</comment>
<evidence type="ECO:0000259" key="2">
    <source>
        <dbReference type="PROSITE" id="PS51819"/>
    </source>
</evidence>
<evidence type="ECO:0000256" key="1">
    <source>
        <dbReference type="SAM" id="SignalP"/>
    </source>
</evidence>
<dbReference type="InterPro" id="IPR037523">
    <property type="entry name" value="VOC_core"/>
</dbReference>
<accession>A0ABX2P2T1</accession>
<feature type="chain" id="PRO_5046757807" description="VOC domain-containing protein" evidence="1">
    <location>
        <begin position="30"/>
        <end position="336"/>
    </location>
</feature>
<dbReference type="Pfam" id="PF18029">
    <property type="entry name" value="Glyoxalase_6"/>
    <property type="match status" value="1"/>
</dbReference>
<proteinExistence type="predicted"/>
<dbReference type="PANTHER" id="PTHR33993">
    <property type="entry name" value="GLYOXALASE-RELATED"/>
    <property type="match status" value="1"/>
</dbReference>
<evidence type="ECO:0000313" key="3">
    <source>
        <dbReference type="EMBL" id="NVN46171.1"/>
    </source>
</evidence>
<gene>
    <name evidence="3" type="ORF">HW542_05020</name>
</gene>
<dbReference type="InterPro" id="IPR041581">
    <property type="entry name" value="Glyoxalase_6"/>
</dbReference>
<dbReference type="SUPFAM" id="SSF54593">
    <property type="entry name" value="Glyoxalase/Bleomycin resistance protein/Dihydroxybiphenyl dioxygenase"/>
    <property type="match status" value="1"/>
</dbReference>